<name>A0A381P5I2_9ZZZZ</name>
<accession>A0A381P5I2</accession>
<evidence type="ECO:0000313" key="1">
    <source>
        <dbReference type="EMBL" id="SUZ62205.1"/>
    </source>
</evidence>
<proteinExistence type="predicted"/>
<organism evidence="1">
    <name type="scientific">marine metagenome</name>
    <dbReference type="NCBI Taxonomy" id="408172"/>
    <lineage>
        <taxon>unclassified sequences</taxon>
        <taxon>metagenomes</taxon>
        <taxon>ecological metagenomes</taxon>
    </lineage>
</organism>
<gene>
    <name evidence="1" type="ORF">METZ01_LOCUS15059</name>
</gene>
<reference evidence="1" key="1">
    <citation type="submission" date="2018-05" db="EMBL/GenBank/DDBJ databases">
        <authorList>
            <person name="Lanie J.A."/>
            <person name="Ng W.-L."/>
            <person name="Kazmierczak K.M."/>
            <person name="Andrzejewski T.M."/>
            <person name="Davidsen T.M."/>
            <person name="Wayne K.J."/>
            <person name="Tettelin H."/>
            <person name="Glass J.I."/>
            <person name="Rusch D."/>
            <person name="Podicherti R."/>
            <person name="Tsui H.-C.T."/>
            <person name="Winkler M.E."/>
        </authorList>
    </citation>
    <scope>NUCLEOTIDE SEQUENCE</scope>
</reference>
<sequence length="114" mass="12714">MRWEVYKQRCVQPDVVSRWMIEQTAGLLDAGLRGRLLAELAEKPLPPPRDHLGDARVNMFVTNELSRVELEISDSVDRAVVAGRRTSATTINGVGRFGEIGCNYAAYVERLANV</sequence>
<dbReference type="EMBL" id="UINC01000854">
    <property type="protein sequence ID" value="SUZ62205.1"/>
    <property type="molecule type" value="Genomic_DNA"/>
</dbReference>
<dbReference type="AlphaFoldDB" id="A0A381P5I2"/>
<protein>
    <submittedName>
        <fullName evidence="1">Uncharacterized protein</fullName>
    </submittedName>
</protein>